<dbReference type="STRING" id="1121291.SAMN02745134_02566"/>
<keyword evidence="4" id="KW-1185">Reference proteome</keyword>
<dbReference type="Proteomes" id="UP000192468">
    <property type="component" value="Unassembled WGS sequence"/>
</dbReference>
<feature type="transmembrane region" description="Helical" evidence="1">
    <location>
        <begin position="20"/>
        <end position="41"/>
    </location>
</feature>
<accession>A0A1W1XPG9</accession>
<dbReference type="AlphaFoldDB" id="A0A1W1XPG9"/>
<keyword evidence="1" id="KW-1133">Transmembrane helix</keyword>
<dbReference type="RefSeq" id="WP_242950554.1">
    <property type="nucleotide sequence ID" value="NZ_FWXH01000010.1"/>
</dbReference>
<gene>
    <name evidence="3" type="ORF">SAMN02745134_02566</name>
</gene>
<dbReference type="InterPro" id="IPR018649">
    <property type="entry name" value="SHOCT"/>
</dbReference>
<sequence length="84" mass="9577">MMRGYGGYGFRSCIGGGFFPFTMIFNLVILIILVVVGVKLYKKYISGTDNSIAIKILNEKYASGDITEEEYSRRREILLNKKKK</sequence>
<reference evidence="3 4" key="1">
    <citation type="submission" date="2017-04" db="EMBL/GenBank/DDBJ databases">
        <authorList>
            <person name="Afonso C.L."/>
            <person name="Miller P.J."/>
            <person name="Scott M.A."/>
            <person name="Spackman E."/>
            <person name="Goraichik I."/>
            <person name="Dimitrov K.M."/>
            <person name="Suarez D.L."/>
            <person name="Swayne D.E."/>
        </authorList>
    </citation>
    <scope>NUCLEOTIDE SEQUENCE [LARGE SCALE GENOMIC DNA]</scope>
    <source>
        <strain evidence="3 4">DSM 12555</strain>
    </source>
</reference>
<proteinExistence type="predicted"/>
<evidence type="ECO:0000313" key="4">
    <source>
        <dbReference type="Proteomes" id="UP000192468"/>
    </source>
</evidence>
<keyword evidence="1" id="KW-0472">Membrane</keyword>
<feature type="domain" description="SHOCT" evidence="2">
    <location>
        <begin position="53"/>
        <end position="79"/>
    </location>
</feature>
<name>A0A1W1XPG9_9CLOT</name>
<protein>
    <submittedName>
        <fullName evidence="3">Putative membrane protein</fullName>
    </submittedName>
</protein>
<organism evidence="3 4">
    <name type="scientific">Clostridium acidisoli DSM 12555</name>
    <dbReference type="NCBI Taxonomy" id="1121291"/>
    <lineage>
        <taxon>Bacteria</taxon>
        <taxon>Bacillati</taxon>
        <taxon>Bacillota</taxon>
        <taxon>Clostridia</taxon>
        <taxon>Eubacteriales</taxon>
        <taxon>Clostridiaceae</taxon>
        <taxon>Clostridium</taxon>
    </lineage>
</organism>
<keyword evidence="1" id="KW-0812">Transmembrane</keyword>
<evidence type="ECO:0000259" key="2">
    <source>
        <dbReference type="Pfam" id="PF09851"/>
    </source>
</evidence>
<evidence type="ECO:0000313" key="3">
    <source>
        <dbReference type="EMBL" id="SMC25764.1"/>
    </source>
</evidence>
<dbReference type="Pfam" id="PF09851">
    <property type="entry name" value="SHOCT"/>
    <property type="match status" value="1"/>
</dbReference>
<evidence type="ECO:0000256" key="1">
    <source>
        <dbReference type="SAM" id="Phobius"/>
    </source>
</evidence>
<dbReference type="EMBL" id="FWXH01000010">
    <property type="protein sequence ID" value="SMC25764.1"/>
    <property type="molecule type" value="Genomic_DNA"/>
</dbReference>